<comment type="caution">
    <text evidence="1">The sequence shown here is derived from an EMBL/GenBank/DDBJ whole genome shotgun (WGS) entry which is preliminary data.</text>
</comment>
<proteinExistence type="predicted"/>
<dbReference type="PATRIC" id="fig|483937.3.peg.6260"/>
<gene>
    <name evidence="1" type="ORF">AMQ84_24095</name>
</gene>
<organism evidence="1 2">
    <name type="scientific">Paenibacillus riograndensis</name>
    <dbReference type="NCBI Taxonomy" id="483937"/>
    <lineage>
        <taxon>Bacteria</taxon>
        <taxon>Bacillati</taxon>
        <taxon>Bacillota</taxon>
        <taxon>Bacilli</taxon>
        <taxon>Bacillales</taxon>
        <taxon>Paenibacillaceae</taxon>
        <taxon>Paenibacillus</taxon>
        <taxon>Paenibacillus sonchi group</taxon>
    </lineage>
</organism>
<name>A0A132TNY5_9BACL</name>
<accession>A0A132TNY5</accession>
<protein>
    <submittedName>
        <fullName evidence="1">Uncharacterized protein</fullName>
    </submittedName>
</protein>
<dbReference type="EMBL" id="LIRB01000143">
    <property type="protein sequence ID" value="KWX72990.1"/>
    <property type="molecule type" value="Genomic_DNA"/>
</dbReference>
<evidence type="ECO:0000313" key="1">
    <source>
        <dbReference type="EMBL" id="KWX72990.1"/>
    </source>
</evidence>
<keyword evidence="2" id="KW-1185">Reference proteome</keyword>
<evidence type="ECO:0000313" key="2">
    <source>
        <dbReference type="Proteomes" id="UP000070475"/>
    </source>
</evidence>
<reference evidence="1 2" key="1">
    <citation type="submission" date="2015-08" db="EMBL/GenBank/DDBJ databases">
        <title>Genomes of Paenibacillus riograndensis.</title>
        <authorList>
            <person name="Sant'Anna F.H."/>
            <person name="Souza R."/>
            <person name="Ambrosini A."/>
            <person name="Bach E."/>
            <person name="Fernandes G."/>
            <person name="Balsanelli E."/>
            <person name="Baura V.A."/>
            <person name="Pedrosa F.O."/>
            <person name="Souza E.M."/>
            <person name="Passaglia L."/>
        </authorList>
    </citation>
    <scope>NUCLEOTIDE SEQUENCE [LARGE SCALE GENOMIC DNA]</scope>
    <source>
        <strain evidence="1 2">CAS34</strain>
    </source>
</reference>
<sequence>MHLSFFLTTRKYKKAMDSIVHGRAAAMQIQAYDYRKTTVYAAAGNTDTAAKADLLNEADR</sequence>
<dbReference type="AlphaFoldDB" id="A0A132TNY5"/>
<dbReference type="Proteomes" id="UP000070475">
    <property type="component" value="Unassembled WGS sequence"/>
</dbReference>